<dbReference type="EMBL" id="JBEPME010000007">
    <property type="protein sequence ID" value="MET3658930.1"/>
    <property type="molecule type" value="Genomic_DNA"/>
</dbReference>
<dbReference type="Proteomes" id="UP001549104">
    <property type="component" value="Unassembled WGS sequence"/>
</dbReference>
<feature type="transmembrane region" description="Helical" evidence="1">
    <location>
        <begin position="13"/>
        <end position="33"/>
    </location>
</feature>
<accession>A0ABV2KE83</accession>
<protein>
    <submittedName>
        <fullName evidence="2">Uncharacterized protein</fullName>
    </submittedName>
</protein>
<name>A0ABV2KE83_SPOPS</name>
<evidence type="ECO:0000313" key="3">
    <source>
        <dbReference type="Proteomes" id="UP001549104"/>
    </source>
</evidence>
<keyword evidence="1" id="KW-0812">Transmembrane</keyword>
<keyword evidence="1" id="KW-0472">Membrane</keyword>
<feature type="transmembrane region" description="Helical" evidence="1">
    <location>
        <begin position="83"/>
        <end position="104"/>
    </location>
</feature>
<keyword evidence="1" id="KW-1133">Transmembrane helix</keyword>
<organism evidence="2 3">
    <name type="scientific">Sporosarcina psychrophila</name>
    <name type="common">Bacillus psychrophilus</name>
    <dbReference type="NCBI Taxonomy" id="1476"/>
    <lineage>
        <taxon>Bacteria</taxon>
        <taxon>Bacillati</taxon>
        <taxon>Bacillota</taxon>
        <taxon>Bacilli</taxon>
        <taxon>Bacillales</taxon>
        <taxon>Caryophanaceae</taxon>
        <taxon>Sporosarcina</taxon>
    </lineage>
</organism>
<dbReference type="RefSeq" id="WP_231885796.1">
    <property type="nucleotide sequence ID" value="NZ_CP014616.1"/>
</dbReference>
<comment type="caution">
    <text evidence="2">The sequence shown here is derived from an EMBL/GenBank/DDBJ whole genome shotgun (WGS) entry which is preliminary data.</text>
</comment>
<proteinExistence type="predicted"/>
<keyword evidence="3" id="KW-1185">Reference proteome</keyword>
<sequence>MRLREESATTFNIMPYLIFITIFPVFIGFFLRFPKLIIEIKEKKQWSFDWIKVVAIGIPSLYIAMIPILSIYFGLNLLFAKEFLLLGDTTFTSTAGIVFGYVLLDSLKK</sequence>
<evidence type="ECO:0000256" key="1">
    <source>
        <dbReference type="SAM" id="Phobius"/>
    </source>
</evidence>
<evidence type="ECO:0000313" key="2">
    <source>
        <dbReference type="EMBL" id="MET3658930.1"/>
    </source>
</evidence>
<reference evidence="2 3" key="1">
    <citation type="submission" date="2024-06" db="EMBL/GenBank/DDBJ databases">
        <title>Sorghum-associated microbial communities from plants grown in Nebraska, USA.</title>
        <authorList>
            <person name="Schachtman D."/>
        </authorList>
    </citation>
    <scope>NUCLEOTIDE SEQUENCE [LARGE SCALE GENOMIC DNA]</scope>
    <source>
        <strain evidence="2 3">1288</strain>
    </source>
</reference>
<gene>
    <name evidence="2" type="ORF">ABIC55_004049</name>
</gene>
<feature type="transmembrane region" description="Helical" evidence="1">
    <location>
        <begin position="53"/>
        <end position="77"/>
    </location>
</feature>